<dbReference type="PANTHER" id="PTHR23028:SF53">
    <property type="entry name" value="ACYL_TRANSF_3 DOMAIN-CONTAINING PROTEIN"/>
    <property type="match status" value="1"/>
</dbReference>
<feature type="domain" description="Acyltransferase 3" evidence="2">
    <location>
        <begin position="14"/>
        <end position="355"/>
    </location>
</feature>
<organism evidence="3 4">
    <name type="scientific">Polarella glacialis</name>
    <name type="common">Dinoflagellate</name>
    <dbReference type="NCBI Taxonomy" id="89957"/>
    <lineage>
        <taxon>Eukaryota</taxon>
        <taxon>Sar</taxon>
        <taxon>Alveolata</taxon>
        <taxon>Dinophyceae</taxon>
        <taxon>Suessiales</taxon>
        <taxon>Suessiaceae</taxon>
        <taxon>Polarella</taxon>
    </lineage>
</organism>
<feature type="transmembrane region" description="Helical" evidence="1">
    <location>
        <begin position="238"/>
        <end position="260"/>
    </location>
</feature>
<dbReference type="InterPro" id="IPR002656">
    <property type="entry name" value="Acyl_transf_3_dom"/>
</dbReference>
<feature type="transmembrane region" description="Helical" evidence="1">
    <location>
        <begin position="45"/>
        <end position="65"/>
    </location>
</feature>
<name>A0A813D991_POLGL</name>
<dbReference type="OrthoDB" id="439920at2759"/>
<proteinExistence type="predicted"/>
<feature type="transmembrane region" description="Helical" evidence="1">
    <location>
        <begin position="167"/>
        <end position="188"/>
    </location>
</feature>
<dbReference type="InterPro" id="IPR050879">
    <property type="entry name" value="Acyltransferase_3"/>
</dbReference>
<sequence length="383" mass="41619">MSTSAGGSARLSHLTGARCLASAWIVCGHFIYVEKPSAFTAARHRGNAAVDFFIVLSGFMTQWAYGPRMGKGGGTEEIRTFYLRRVGRVVLTTWVAMMLGMAVVLVQAHGAPLDYWHILRCFCFVETWRDPTDWCPDGQTWTVAALIPSWLLYPLMRKAATGVEDVAGGVGLATLLLLLYGVSSGPLLAQLIQHGSVSYRQGFWSQTWPPATMPDFAIGVVAALAAQRHHDWGSRWRWLLADVALLGAVALCLFIPSSGYREGWEPLFNHSLAIAFAAFLYGSSAGGGSCITAQLLGHEALVALGEYSFEVYLFQYPVHEIFVALGDVSGMFSMKVAGNNANYEGFMAFFLGLWLVSGLYAEFVEAPLIGWLRVKAGSGVLPA</sequence>
<feature type="transmembrane region" description="Helical" evidence="1">
    <location>
        <begin position="12"/>
        <end position="33"/>
    </location>
</feature>
<dbReference type="AlphaFoldDB" id="A0A813D991"/>
<dbReference type="EMBL" id="CAJNNV010000379">
    <property type="protein sequence ID" value="CAE8582396.1"/>
    <property type="molecule type" value="Genomic_DNA"/>
</dbReference>
<dbReference type="GO" id="GO:0016747">
    <property type="term" value="F:acyltransferase activity, transferring groups other than amino-acyl groups"/>
    <property type="evidence" value="ECO:0007669"/>
    <property type="project" value="InterPro"/>
</dbReference>
<feature type="transmembrane region" description="Helical" evidence="1">
    <location>
        <begin position="138"/>
        <end position="155"/>
    </location>
</feature>
<gene>
    <name evidence="3" type="ORF">PGLA1383_LOCUS1395</name>
</gene>
<dbReference type="Proteomes" id="UP000654075">
    <property type="component" value="Unassembled WGS sequence"/>
</dbReference>
<feature type="transmembrane region" description="Helical" evidence="1">
    <location>
        <begin position="208"/>
        <end position="226"/>
    </location>
</feature>
<keyword evidence="1" id="KW-0472">Membrane</keyword>
<accession>A0A813D991</accession>
<comment type="caution">
    <text evidence="3">The sequence shown here is derived from an EMBL/GenBank/DDBJ whole genome shotgun (WGS) entry which is preliminary data.</text>
</comment>
<evidence type="ECO:0000313" key="3">
    <source>
        <dbReference type="EMBL" id="CAE8582396.1"/>
    </source>
</evidence>
<evidence type="ECO:0000256" key="1">
    <source>
        <dbReference type="SAM" id="Phobius"/>
    </source>
</evidence>
<dbReference type="OMA" id="WIVCGHF"/>
<keyword evidence="4" id="KW-1185">Reference proteome</keyword>
<evidence type="ECO:0000313" key="4">
    <source>
        <dbReference type="Proteomes" id="UP000654075"/>
    </source>
</evidence>
<keyword evidence="1" id="KW-0812">Transmembrane</keyword>
<protein>
    <recommendedName>
        <fullName evidence="2">Acyltransferase 3 domain-containing protein</fullName>
    </recommendedName>
</protein>
<dbReference type="GO" id="GO:0016020">
    <property type="term" value="C:membrane"/>
    <property type="evidence" value="ECO:0007669"/>
    <property type="project" value="TreeGrafter"/>
</dbReference>
<dbReference type="PANTHER" id="PTHR23028">
    <property type="entry name" value="ACETYLTRANSFERASE"/>
    <property type="match status" value="1"/>
</dbReference>
<dbReference type="Pfam" id="PF01757">
    <property type="entry name" value="Acyl_transf_3"/>
    <property type="match status" value="1"/>
</dbReference>
<feature type="transmembrane region" description="Helical" evidence="1">
    <location>
        <begin position="86"/>
        <end position="106"/>
    </location>
</feature>
<evidence type="ECO:0000259" key="2">
    <source>
        <dbReference type="Pfam" id="PF01757"/>
    </source>
</evidence>
<dbReference type="GO" id="GO:0000271">
    <property type="term" value="P:polysaccharide biosynthetic process"/>
    <property type="evidence" value="ECO:0007669"/>
    <property type="project" value="TreeGrafter"/>
</dbReference>
<reference evidence="3" key="1">
    <citation type="submission" date="2021-02" db="EMBL/GenBank/DDBJ databases">
        <authorList>
            <person name="Dougan E. K."/>
            <person name="Rhodes N."/>
            <person name="Thang M."/>
            <person name="Chan C."/>
        </authorList>
    </citation>
    <scope>NUCLEOTIDE SEQUENCE</scope>
</reference>
<feature type="transmembrane region" description="Helical" evidence="1">
    <location>
        <begin position="272"/>
        <end position="296"/>
    </location>
</feature>
<feature type="transmembrane region" description="Helical" evidence="1">
    <location>
        <begin position="341"/>
        <end position="361"/>
    </location>
</feature>
<keyword evidence="1" id="KW-1133">Transmembrane helix</keyword>